<keyword evidence="3" id="KW-1185">Reference proteome</keyword>
<organism evidence="2 3">
    <name type="scientific">Candidatus Borrelia fainii</name>
    <dbReference type="NCBI Taxonomy" id="2518322"/>
    <lineage>
        <taxon>Bacteria</taxon>
        <taxon>Pseudomonadati</taxon>
        <taxon>Spirochaetota</taxon>
        <taxon>Spirochaetia</taxon>
        <taxon>Spirochaetales</taxon>
        <taxon>Borreliaceae</taxon>
        <taxon>Borrelia</taxon>
    </lineage>
</organism>
<dbReference type="PROSITE" id="PS51257">
    <property type="entry name" value="PROKAR_LIPOPROTEIN"/>
    <property type="match status" value="1"/>
</dbReference>
<feature type="signal peptide" evidence="1">
    <location>
        <begin position="1"/>
        <end position="21"/>
    </location>
</feature>
<feature type="chain" id="PRO_5046137680" description="Lipoprotein" evidence="1">
    <location>
        <begin position="22"/>
        <end position="271"/>
    </location>
</feature>
<accession>A0ABM8DL74</accession>
<keyword evidence="1" id="KW-0732">Signal</keyword>
<geneLocation type="plasmid" evidence="2 3">
    <name>p100</name>
</geneLocation>
<dbReference type="RefSeq" id="WP_281862176.1">
    <property type="nucleotide sequence ID" value="NZ_AP027071.1"/>
</dbReference>
<protein>
    <recommendedName>
        <fullName evidence="4">Lipoprotein</fullName>
    </recommendedName>
</protein>
<gene>
    <name evidence="2" type="ORF">BOFE_08790</name>
</gene>
<sequence length="271" mass="30588">MSMKRFSVILCMLGLVLGCVADGESATVFMECRKTEKPCSISMLVPFLQDTLIEAYNDLKSLVEHFRNQIVHEYFDNPLDLPLSMGVLSKLRVHQLSNYGMTDYGIAKSNRRLDSIYVALGCDLTLMQVLIKDIFAKLNLKPGPHKESKDIAIASMLLFNLEQVSYYTFLLKNILSDEKLNKVRISSAATIENISQITSWLFSFMQAKDDLIRDFRKVISGAAAVKDNRQLMEAELKKIVDGGKIKSKINDISILVRDIQNLVTQITKVVN</sequence>
<evidence type="ECO:0000313" key="2">
    <source>
        <dbReference type="EMBL" id="BDU63339.1"/>
    </source>
</evidence>
<evidence type="ECO:0000256" key="1">
    <source>
        <dbReference type="SAM" id="SignalP"/>
    </source>
</evidence>
<evidence type="ECO:0000313" key="3">
    <source>
        <dbReference type="Proteomes" id="UP001317516"/>
    </source>
</evidence>
<proteinExistence type="predicted"/>
<reference evidence="2 3" key="1">
    <citation type="submission" date="2022-11" db="EMBL/GenBank/DDBJ databases">
        <title>Genome sequence of clinical isolate of the human pathogenic Borrelia fainii.</title>
        <authorList>
            <person name="Itokawa K."/>
            <person name="Sato K."/>
            <person name="Qiu Y."/>
        </authorList>
    </citation>
    <scope>NUCLEOTIDE SEQUENCE [LARGE SCALE GENOMIC DNA]</scope>
    <source>
        <strain evidence="2 3">Qtaro</strain>
        <plasmid evidence="2 3">p100</plasmid>
    </source>
</reference>
<keyword evidence="2" id="KW-0614">Plasmid</keyword>
<dbReference type="EMBL" id="AP027071">
    <property type="protein sequence ID" value="BDU63339.1"/>
    <property type="molecule type" value="Genomic_DNA"/>
</dbReference>
<evidence type="ECO:0008006" key="4">
    <source>
        <dbReference type="Google" id="ProtNLM"/>
    </source>
</evidence>
<dbReference type="Proteomes" id="UP001317516">
    <property type="component" value="Plasmid p100"/>
</dbReference>
<name>A0ABM8DL74_9SPIR</name>